<dbReference type="Proteomes" id="UP000247781">
    <property type="component" value="Unassembled WGS sequence"/>
</dbReference>
<evidence type="ECO:0000313" key="3">
    <source>
        <dbReference type="Proteomes" id="UP000247781"/>
    </source>
</evidence>
<dbReference type="SMART" id="SM00829">
    <property type="entry name" value="PKS_ER"/>
    <property type="match status" value="1"/>
</dbReference>
<accession>A0A318HG88</accession>
<dbReference type="InterPro" id="IPR013154">
    <property type="entry name" value="ADH-like_N"/>
</dbReference>
<organism evidence="2 3">
    <name type="scientific">Mycolicibacterium moriokaense</name>
    <dbReference type="NCBI Taxonomy" id="39691"/>
    <lineage>
        <taxon>Bacteria</taxon>
        <taxon>Bacillati</taxon>
        <taxon>Actinomycetota</taxon>
        <taxon>Actinomycetes</taxon>
        <taxon>Mycobacteriales</taxon>
        <taxon>Mycobacteriaceae</taxon>
        <taxon>Mycolicibacterium</taxon>
    </lineage>
</organism>
<gene>
    <name evidence="2" type="ORF">C8E89_12667</name>
</gene>
<dbReference type="GO" id="GO:0016491">
    <property type="term" value="F:oxidoreductase activity"/>
    <property type="evidence" value="ECO:0007669"/>
    <property type="project" value="InterPro"/>
</dbReference>
<dbReference type="InterPro" id="IPR050700">
    <property type="entry name" value="YIM1/Zinc_Alcohol_DH_Fams"/>
</dbReference>
<dbReference type="PANTHER" id="PTHR11695">
    <property type="entry name" value="ALCOHOL DEHYDROGENASE RELATED"/>
    <property type="match status" value="1"/>
</dbReference>
<protein>
    <submittedName>
        <fullName evidence="2">Alcohol dehydrogenase</fullName>
    </submittedName>
</protein>
<dbReference type="SUPFAM" id="SSF50129">
    <property type="entry name" value="GroES-like"/>
    <property type="match status" value="1"/>
</dbReference>
<reference evidence="3" key="1">
    <citation type="submission" date="2018-05" db="EMBL/GenBank/DDBJ databases">
        <authorList>
            <person name="Deangelis K."/>
            <person name="Huntemann M."/>
            <person name="Clum A."/>
            <person name="Pillay M."/>
            <person name="Palaniappan K."/>
            <person name="Varghese N."/>
            <person name="Mikhailova N."/>
            <person name="Stamatis D."/>
            <person name="Reddy T."/>
            <person name="Daum C."/>
            <person name="Shapiro N."/>
            <person name="Ivanova N."/>
            <person name="Kyrpides N."/>
            <person name="Woyke T."/>
        </authorList>
    </citation>
    <scope>NUCLEOTIDE SEQUENCE [LARGE SCALE GENOMIC DNA]</scope>
    <source>
        <strain evidence="3">GAS496</strain>
    </source>
</reference>
<proteinExistence type="predicted"/>
<dbReference type="SUPFAM" id="SSF51735">
    <property type="entry name" value="NAD(P)-binding Rossmann-fold domains"/>
    <property type="match status" value="1"/>
</dbReference>
<comment type="caution">
    <text evidence="2">The sequence shown here is derived from an EMBL/GenBank/DDBJ whole genome shotgun (WGS) entry which is preliminary data.</text>
</comment>
<evidence type="ECO:0000259" key="1">
    <source>
        <dbReference type="SMART" id="SM00829"/>
    </source>
</evidence>
<evidence type="ECO:0000313" key="2">
    <source>
        <dbReference type="EMBL" id="PXX02292.1"/>
    </source>
</evidence>
<keyword evidence="3" id="KW-1185">Reference proteome</keyword>
<sequence>MQGYVLTRYGGARAMQLREVAEPTAGDGEVLIRVHAAGLNPVDHSVRQGKARLVWHLDLPLVAGSELSGVVEAVGAGATRFAVGDRVYARVDKLKLGAFAPYAVVDESFVARMPQSLDFEDAAGLPLAGLTALQGLRELAITPGDRVFISGGAGGVGTLAIQLAVWMGASVTTTASPRGEELVKSLGAETVINYREHKFKDVLSAYDSAFILTGGRDLTDSFDILKQGAKVVSIASIDPTTARDDLEMGRFLTAVVWIANTKIRHQSRRTGVSYRSLMMHPSGDDLDVLTELVDGGQLKPVTDRVFPFEQIPDAFAYLEEGHAKGKVIVRL</sequence>
<dbReference type="Pfam" id="PF13602">
    <property type="entry name" value="ADH_zinc_N_2"/>
    <property type="match status" value="1"/>
</dbReference>
<dbReference type="CDD" id="cd05289">
    <property type="entry name" value="MDR_like_2"/>
    <property type="match status" value="1"/>
</dbReference>
<dbReference type="Pfam" id="PF08240">
    <property type="entry name" value="ADH_N"/>
    <property type="match status" value="1"/>
</dbReference>
<dbReference type="AlphaFoldDB" id="A0A318HG88"/>
<dbReference type="InterPro" id="IPR036291">
    <property type="entry name" value="NAD(P)-bd_dom_sf"/>
</dbReference>
<dbReference type="Gene3D" id="3.90.180.10">
    <property type="entry name" value="Medium-chain alcohol dehydrogenases, catalytic domain"/>
    <property type="match status" value="1"/>
</dbReference>
<dbReference type="InterPro" id="IPR011032">
    <property type="entry name" value="GroES-like_sf"/>
</dbReference>
<dbReference type="InterPro" id="IPR020843">
    <property type="entry name" value="ER"/>
</dbReference>
<dbReference type="OrthoDB" id="3613651at2"/>
<reference evidence="2 3" key="2">
    <citation type="submission" date="2018-06" db="EMBL/GenBank/DDBJ databases">
        <title>Sequencing of bacterial isolates from soil warming experiment in Harvard Forest, Massachusetts, USA.</title>
        <authorList>
            <person name="Deangelis K.PhD."/>
        </authorList>
    </citation>
    <scope>NUCLEOTIDE SEQUENCE [LARGE SCALE GENOMIC DNA]</scope>
    <source>
        <strain evidence="2 3">GAS496</strain>
    </source>
</reference>
<feature type="domain" description="Enoyl reductase (ER)" evidence="1">
    <location>
        <begin position="10"/>
        <end position="329"/>
    </location>
</feature>
<dbReference type="PANTHER" id="PTHR11695:SF294">
    <property type="entry name" value="RETICULON-4-INTERACTING PROTEIN 1, MITOCHONDRIAL"/>
    <property type="match status" value="1"/>
</dbReference>
<dbReference type="Gene3D" id="3.40.50.720">
    <property type="entry name" value="NAD(P)-binding Rossmann-like Domain"/>
    <property type="match status" value="1"/>
</dbReference>
<dbReference type="EMBL" id="QJJU01000026">
    <property type="protein sequence ID" value="PXX02292.1"/>
    <property type="molecule type" value="Genomic_DNA"/>
</dbReference>
<name>A0A318HG88_9MYCO</name>